<dbReference type="InterPro" id="IPR014239">
    <property type="entry name" value="YpeB_PepSY1-2"/>
</dbReference>
<proteinExistence type="predicted"/>
<keyword evidence="4" id="KW-1185">Reference proteome</keyword>
<dbReference type="Pfam" id="PF14620">
    <property type="entry name" value="YPEB_PepSY1-2"/>
    <property type="match status" value="1"/>
</dbReference>
<comment type="caution">
    <text evidence="3">The sequence shown here is derived from an EMBL/GenBank/DDBJ whole genome shotgun (WGS) entry which is preliminary data.</text>
</comment>
<reference evidence="3 4" key="1">
    <citation type="submission" date="2018-07" db="EMBL/GenBank/DDBJ databases">
        <title>Genomic Encyclopedia of Type Strains, Phase IV (KMG-IV): sequencing the most valuable type-strain genomes for metagenomic binning, comparative biology and taxonomic classification.</title>
        <authorList>
            <person name="Goeker M."/>
        </authorList>
    </citation>
    <scope>NUCLEOTIDE SEQUENCE [LARGE SCALE GENOMIC DNA]</scope>
    <source>
        <strain evidence="3 4">DSM 25281</strain>
    </source>
</reference>
<gene>
    <name evidence="3" type="ORF">DFR59_10421</name>
</gene>
<feature type="domain" description="Sporulation protein YpeB N-terminal" evidence="2">
    <location>
        <begin position="27"/>
        <end position="162"/>
    </location>
</feature>
<evidence type="ECO:0000313" key="4">
    <source>
        <dbReference type="Proteomes" id="UP000255326"/>
    </source>
</evidence>
<accession>A0A370GH36</accession>
<dbReference type="RefSeq" id="WP_114745298.1">
    <property type="nucleotide sequence ID" value="NZ_QQAY01000004.1"/>
</dbReference>
<name>A0A370GH36_9BACI</name>
<dbReference type="AlphaFoldDB" id="A0A370GH36"/>
<dbReference type="NCBIfam" id="TIGR02889">
    <property type="entry name" value="spore_YpeB"/>
    <property type="match status" value="1"/>
</dbReference>
<evidence type="ECO:0000259" key="1">
    <source>
        <dbReference type="Pfam" id="PF14620"/>
    </source>
</evidence>
<evidence type="ECO:0000259" key="2">
    <source>
        <dbReference type="Pfam" id="PF20769"/>
    </source>
</evidence>
<protein>
    <submittedName>
        <fullName evidence="3">Spore germination protein</fullName>
    </submittedName>
</protein>
<dbReference type="EMBL" id="QQAY01000004">
    <property type="protein sequence ID" value="RDI42971.1"/>
    <property type="molecule type" value="Genomic_DNA"/>
</dbReference>
<dbReference type="InterPro" id="IPR048402">
    <property type="entry name" value="YpeB_N"/>
</dbReference>
<evidence type="ECO:0000313" key="3">
    <source>
        <dbReference type="EMBL" id="RDI42971.1"/>
    </source>
</evidence>
<feature type="domain" description="Sporulation protein YpeB PepSY1 and PepSY2" evidence="1">
    <location>
        <begin position="180"/>
        <end position="372"/>
    </location>
</feature>
<dbReference type="GO" id="GO:0009847">
    <property type="term" value="P:spore germination"/>
    <property type="evidence" value="ECO:0007669"/>
    <property type="project" value="InterPro"/>
</dbReference>
<dbReference type="OrthoDB" id="2372097at2"/>
<sequence>MIRTILITVLAIAVIGSAYWGYQEHQEKNAILINAENNYQRAFHDLTYQMDLLHDKIGTTLAMNSRKSLSPALADVWRLTSEAHGDVGQLPLTLLPFNKTEEFLSNIGGFSYRTAIRDLDKKPLTKDEYAQLQNLYKQSEDIQGELRRVQHLVLKNNLRWMDVEMALANGRENADNTIIDGFKTVEKKVQGYEESNIGGPSFVSYQSRDENYKYLNGKEITKKQAVEIARRYTQMPNTKNVKVTENGKGSSYGFYSVLLKNAKGQEASLDITKKGGYPIYLIQNRDIKDVKISLNDASNKAADFLKKNNYKDLELFESSQYDSVGVFSFVQTVKGVRIYPDAIKMKVALDNGQIVGFAAQDFLQSHHTRNIPEAGISLKDAKGYLNPKLKVMEQRRAIIINELGEEVLCYEFMGTLGHDTYRIFINASSGTEEKVEKLQNAEPIYEDIVKKGV</sequence>
<dbReference type="Pfam" id="PF20769">
    <property type="entry name" value="YPEB_N"/>
    <property type="match status" value="1"/>
</dbReference>
<organism evidence="3 4">
    <name type="scientific">Falsibacillus pallidus</name>
    <dbReference type="NCBI Taxonomy" id="493781"/>
    <lineage>
        <taxon>Bacteria</taxon>
        <taxon>Bacillati</taxon>
        <taxon>Bacillota</taxon>
        <taxon>Bacilli</taxon>
        <taxon>Bacillales</taxon>
        <taxon>Bacillaceae</taxon>
        <taxon>Falsibacillus</taxon>
    </lineage>
</organism>
<dbReference type="Proteomes" id="UP000255326">
    <property type="component" value="Unassembled WGS sequence"/>
</dbReference>